<dbReference type="InterPro" id="IPR027417">
    <property type="entry name" value="P-loop_NTPase"/>
</dbReference>
<evidence type="ECO:0000256" key="6">
    <source>
        <dbReference type="ARBA" id="ARBA00023136"/>
    </source>
</evidence>
<dbReference type="SUPFAM" id="SSF90123">
    <property type="entry name" value="ABC transporter transmembrane region"/>
    <property type="match status" value="1"/>
</dbReference>
<dbReference type="InterPro" id="IPR011527">
    <property type="entry name" value="ABC1_TM_dom"/>
</dbReference>
<evidence type="ECO:0000256" key="4">
    <source>
        <dbReference type="ARBA" id="ARBA00022840"/>
    </source>
</evidence>
<dbReference type="GO" id="GO:0016887">
    <property type="term" value="F:ATP hydrolysis activity"/>
    <property type="evidence" value="ECO:0007669"/>
    <property type="project" value="InterPro"/>
</dbReference>
<dbReference type="Gene3D" id="1.20.1560.10">
    <property type="entry name" value="ABC transporter type 1, transmembrane domain"/>
    <property type="match status" value="1"/>
</dbReference>
<feature type="domain" description="ABC transmembrane type-1" evidence="9">
    <location>
        <begin position="20"/>
        <end position="340"/>
    </location>
</feature>
<dbReference type="InterPro" id="IPR036640">
    <property type="entry name" value="ABC1_TM_sf"/>
</dbReference>
<dbReference type="GO" id="GO:0140359">
    <property type="term" value="F:ABC-type transporter activity"/>
    <property type="evidence" value="ECO:0007669"/>
    <property type="project" value="InterPro"/>
</dbReference>
<name>A0A9D2GWU4_9BACE</name>
<dbReference type="PROSITE" id="PS00211">
    <property type="entry name" value="ABC_TRANSPORTER_1"/>
    <property type="match status" value="1"/>
</dbReference>
<evidence type="ECO:0000256" key="3">
    <source>
        <dbReference type="ARBA" id="ARBA00022741"/>
    </source>
</evidence>
<dbReference type="EMBL" id="DXAV01000016">
    <property type="protein sequence ID" value="HIZ90839.1"/>
    <property type="molecule type" value="Genomic_DNA"/>
</dbReference>
<feature type="transmembrane region" description="Helical" evidence="7">
    <location>
        <begin position="20"/>
        <end position="44"/>
    </location>
</feature>
<reference evidence="10" key="2">
    <citation type="submission" date="2021-04" db="EMBL/GenBank/DDBJ databases">
        <authorList>
            <person name="Gilroy R."/>
        </authorList>
    </citation>
    <scope>NUCLEOTIDE SEQUENCE</scope>
    <source>
        <strain evidence="10">CHK118-2852</strain>
    </source>
</reference>
<feature type="transmembrane region" description="Helical" evidence="7">
    <location>
        <begin position="285"/>
        <end position="303"/>
    </location>
</feature>
<keyword evidence="5 7" id="KW-1133">Transmembrane helix</keyword>
<evidence type="ECO:0000313" key="10">
    <source>
        <dbReference type="EMBL" id="HIZ90839.1"/>
    </source>
</evidence>
<dbReference type="CDD" id="cd03251">
    <property type="entry name" value="ABCC_MsbA"/>
    <property type="match status" value="1"/>
</dbReference>
<keyword evidence="6 7" id="KW-0472">Membrane</keyword>
<dbReference type="AlphaFoldDB" id="A0A9D2GWU4"/>
<comment type="subcellular location">
    <subcellularLocation>
        <location evidence="1">Cell membrane</location>
        <topology evidence="1">Multi-pass membrane protein</topology>
    </subcellularLocation>
</comment>
<evidence type="ECO:0000256" key="1">
    <source>
        <dbReference type="ARBA" id="ARBA00004651"/>
    </source>
</evidence>
<reference evidence="10" key="1">
    <citation type="journal article" date="2021" name="PeerJ">
        <title>Extensive microbial diversity within the chicken gut microbiome revealed by metagenomics and culture.</title>
        <authorList>
            <person name="Gilroy R."/>
            <person name="Ravi A."/>
            <person name="Getino M."/>
            <person name="Pursley I."/>
            <person name="Horton D.L."/>
            <person name="Alikhan N.F."/>
            <person name="Baker D."/>
            <person name="Gharbi K."/>
            <person name="Hall N."/>
            <person name="Watson M."/>
            <person name="Adriaenssens E.M."/>
            <person name="Foster-Nyarko E."/>
            <person name="Jarju S."/>
            <person name="Secka A."/>
            <person name="Antonio M."/>
            <person name="Oren A."/>
            <person name="Chaudhuri R.R."/>
            <person name="La Ragione R."/>
            <person name="Hildebrand F."/>
            <person name="Pallen M.J."/>
        </authorList>
    </citation>
    <scope>NUCLEOTIDE SEQUENCE</scope>
    <source>
        <strain evidence="10">CHK118-2852</strain>
    </source>
</reference>
<feature type="transmembrane region" description="Helical" evidence="7">
    <location>
        <begin position="309"/>
        <end position="328"/>
    </location>
</feature>
<evidence type="ECO:0000259" key="8">
    <source>
        <dbReference type="PROSITE" id="PS50893"/>
    </source>
</evidence>
<protein>
    <submittedName>
        <fullName evidence="10">ABC transporter ATP-binding protein/permease</fullName>
    </submittedName>
</protein>
<dbReference type="Gene3D" id="3.40.50.300">
    <property type="entry name" value="P-loop containing nucleotide triphosphate hydrolases"/>
    <property type="match status" value="1"/>
</dbReference>
<dbReference type="PANTHER" id="PTHR24221:SF654">
    <property type="entry name" value="ATP-BINDING CASSETTE SUB-FAMILY B MEMBER 6"/>
    <property type="match status" value="1"/>
</dbReference>
<gene>
    <name evidence="10" type="ORF">H9807_01750</name>
</gene>
<dbReference type="CDD" id="cd18552">
    <property type="entry name" value="ABC_6TM_MsbA_like"/>
    <property type="match status" value="1"/>
</dbReference>
<evidence type="ECO:0000313" key="11">
    <source>
        <dbReference type="Proteomes" id="UP000824108"/>
    </source>
</evidence>
<dbReference type="InterPro" id="IPR017871">
    <property type="entry name" value="ABC_transporter-like_CS"/>
</dbReference>
<dbReference type="InterPro" id="IPR003593">
    <property type="entry name" value="AAA+_ATPase"/>
</dbReference>
<dbReference type="PROSITE" id="PS50929">
    <property type="entry name" value="ABC_TM1F"/>
    <property type="match status" value="1"/>
</dbReference>
<accession>A0A9D2GWU4</accession>
<dbReference type="SUPFAM" id="SSF52540">
    <property type="entry name" value="P-loop containing nucleoside triphosphate hydrolases"/>
    <property type="match status" value="1"/>
</dbReference>
<organism evidence="10 11">
    <name type="scientific">Candidatus Bacteroides merdavium</name>
    <dbReference type="NCBI Taxonomy" id="2838472"/>
    <lineage>
        <taxon>Bacteria</taxon>
        <taxon>Pseudomonadati</taxon>
        <taxon>Bacteroidota</taxon>
        <taxon>Bacteroidia</taxon>
        <taxon>Bacteroidales</taxon>
        <taxon>Bacteroidaceae</taxon>
        <taxon>Bacteroides</taxon>
    </lineage>
</organism>
<keyword evidence="2 7" id="KW-0812">Transmembrane</keyword>
<sequence>MKEFLQLLRRFVPPYKKYLAWALFLNLLSAFLNIFSFTLIIPILQILFKMDTKVYEFIPWDTADMGLKDVAVNNFYYGVSQLIAEQGASLTLLILGVFLAVMTLFKTLAYFGSSAVMIPLRTGVVRDIRRQVYNKVLRLPLAFFSEERKGDIIARMSGDVTEVETSVTSSLDMLIKNPILIIVYFATMIAVSWQLTLFTLLVVPAMGWVMGTVGKKLKRKSLEAQSKWSDTMSQLEETLGGLRIIKAFIAEKKMEDRFDKCSNEYRDATNRVATRQALAHPMSEFLGTCLIVIVLWFGGTLILNNSSAIDAPSFIFYLVILYSVINPLKEFSKAGYNIPKGLASMERIDKILLAENPIKEPVQPKPLKGLEHQIEFRDISFSYDGRREVLKHVNLTVPCGRTIALVGQSGSGKSTLVDLLPRYHDVQQGEILIDGTNVKDVRIRDLRSLIGNVNQEAILFNDTFFNNIAFGVEGATMEQVIAAAKIANAHDFIMETPDGYNTNIGDRGGKLSGGQRQRISIARAILKNPPILILDEATSALDTESERLVQEALERLMKTRTTIAIAHRLSTIRNADEICVLYEGEIVERGRHEELLALNGYYKRLNDMQSLS</sequence>
<feature type="transmembrane region" description="Helical" evidence="7">
    <location>
        <begin position="90"/>
        <end position="111"/>
    </location>
</feature>
<proteinExistence type="predicted"/>
<dbReference type="InterPro" id="IPR039421">
    <property type="entry name" value="Type_1_exporter"/>
</dbReference>
<dbReference type="FunFam" id="3.40.50.300:FF:000218">
    <property type="entry name" value="Multidrug ABC transporter ATP-binding protein"/>
    <property type="match status" value="1"/>
</dbReference>
<evidence type="ECO:0000256" key="5">
    <source>
        <dbReference type="ARBA" id="ARBA00022989"/>
    </source>
</evidence>
<dbReference type="Pfam" id="PF00664">
    <property type="entry name" value="ABC_membrane"/>
    <property type="match status" value="1"/>
</dbReference>
<evidence type="ECO:0000256" key="7">
    <source>
        <dbReference type="SAM" id="Phobius"/>
    </source>
</evidence>
<dbReference type="GO" id="GO:0034040">
    <property type="term" value="F:ATPase-coupled lipid transmembrane transporter activity"/>
    <property type="evidence" value="ECO:0007669"/>
    <property type="project" value="TreeGrafter"/>
</dbReference>
<feature type="transmembrane region" description="Helical" evidence="7">
    <location>
        <begin position="179"/>
        <end position="210"/>
    </location>
</feature>
<dbReference type="GO" id="GO:0005886">
    <property type="term" value="C:plasma membrane"/>
    <property type="evidence" value="ECO:0007669"/>
    <property type="project" value="UniProtKB-SubCell"/>
</dbReference>
<dbReference type="Proteomes" id="UP000824108">
    <property type="component" value="Unassembled WGS sequence"/>
</dbReference>
<dbReference type="PROSITE" id="PS50893">
    <property type="entry name" value="ABC_TRANSPORTER_2"/>
    <property type="match status" value="1"/>
</dbReference>
<keyword evidence="4 10" id="KW-0067">ATP-binding</keyword>
<dbReference type="PANTHER" id="PTHR24221">
    <property type="entry name" value="ATP-BINDING CASSETTE SUB-FAMILY B"/>
    <property type="match status" value="1"/>
</dbReference>
<evidence type="ECO:0000256" key="2">
    <source>
        <dbReference type="ARBA" id="ARBA00022692"/>
    </source>
</evidence>
<dbReference type="GO" id="GO:0005524">
    <property type="term" value="F:ATP binding"/>
    <property type="evidence" value="ECO:0007669"/>
    <property type="project" value="UniProtKB-KW"/>
</dbReference>
<comment type="caution">
    <text evidence="10">The sequence shown here is derived from an EMBL/GenBank/DDBJ whole genome shotgun (WGS) entry which is preliminary data.</text>
</comment>
<keyword evidence="3" id="KW-0547">Nucleotide-binding</keyword>
<dbReference type="SMART" id="SM00382">
    <property type="entry name" value="AAA"/>
    <property type="match status" value="1"/>
</dbReference>
<feature type="domain" description="ABC transporter" evidence="8">
    <location>
        <begin position="374"/>
        <end position="608"/>
    </location>
</feature>
<evidence type="ECO:0000259" key="9">
    <source>
        <dbReference type="PROSITE" id="PS50929"/>
    </source>
</evidence>
<dbReference type="InterPro" id="IPR003439">
    <property type="entry name" value="ABC_transporter-like_ATP-bd"/>
</dbReference>
<dbReference type="Pfam" id="PF00005">
    <property type="entry name" value="ABC_tran"/>
    <property type="match status" value="1"/>
</dbReference>